<accession>A0A8D9DXH0</accession>
<name>A0A8D9DXH0_9HEMI</name>
<reference evidence="2" key="1">
    <citation type="submission" date="2021-05" db="EMBL/GenBank/DDBJ databases">
        <authorList>
            <person name="Alioto T."/>
            <person name="Alioto T."/>
            <person name="Gomez Garrido J."/>
        </authorList>
    </citation>
    <scope>NUCLEOTIDE SEQUENCE</scope>
</reference>
<dbReference type="EMBL" id="HBUF01201662">
    <property type="protein sequence ID" value="CAG6662119.1"/>
    <property type="molecule type" value="Transcribed_RNA"/>
</dbReference>
<evidence type="ECO:0000256" key="1">
    <source>
        <dbReference type="SAM" id="Phobius"/>
    </source>
</evidence>
<sequence>MSFPVKKLRDSLDDDDVSDDVDDEVFIRDGRTFKLDDDRGLKRPLMAPRRKFKTTSSYFSYGESSTLRRLRAPFCVTLLCLIILCCLIALALILINMNTSYMLNKLMHSSRNSNSEDSIKPCTDYEIEEVWHFTLPKIKSETPVRSVEINGDGIDDVIVGYETERFSLSFGNF</sequence>
<keyword evidence="1" id="KW-0472">Membrane</keyword>
<keyword evidence="1" id="KW-0812">Transmembrane</keyword>
<dbReference type="EMBL" id="HBUF01384332">
    <property type="protein sequence ID" value="CAG6731564.1"/>
    <property type="molecule type" value="Transcribed_RNA"/>
</dbReference>
<protein>
    <submittedName>
        <fullName evidence="2">Uncharacterized protein</fullName>
    </submittedName>
</protein>
<keyword evidence="1" id="KW-1133">Transmembrane helix</keyword>
<organism evidence="2">
    <name type="scientific">Cacopsylla melanoneura</name>
    <dbReference type="NCBI Taxonomy" id="428564"/>
    <lineage>
        <taxon>Eukaryota</taxon>
        <taxon>Metazoa</taxon>
        <taxon>Ecdysozoa</taxon>
        <taxon>Arthropoda</taxon>
        <taxon>Hexapoda</taxon>
        <taxon>Insecta</taxon>
        <taxon>Pterygota</taxon>
        <taxon>Neoptera</taxon>
        <taxon>Paraneoptera</taxon>
        <taxon>Hemiptera</taxon>
        <taxon>Sternorrhyncha</taxon>
        <taxon>Psylloidea</taxon>
        <taxon>Psyllidae</taxon>
        <taxon>Psyllinae</taxon>
        <taxon>Cacopsylla</taxon>
    </lineage>
</organism>
<proteinExistence type="predicted"/>
<feature type="transmembrane region" description="Helical" evidence="1">
    <location>
        <begin position="74"/>
        <end position="95"/>
    </location>
</feature>
<dbReference type="EMBL" id="HBUF01541791">
    <property type="protein sequence ID" value="CAG6755363.1"/>
    <property type="molecule type" value="Transcribed_RNA"/>
</dbReference>
<dbReference type="EMBL" id="HBUF01038170">
    <property type="protein sequence ID" value="CAG6617229.1"/>
    <property type="molecule type" value="Transcribed_RNA"/>
</dbReference>
<evidence type="ECO:0000313" key="2">
    <source>
        <dbReference type="EMBL" id="CAG6731564.1"/>
    </source>
</evidence>
<dbReference type="EMBL" id="HBUF01384330">
    <property type="protein sequence ID" value="CAG6731557.1"/>
    <property type="molecule type" value="Transcribed_RNA"/>
</dbReference>
<dbReference type="AlphaFoldDB" id="A0A8D9DXH0"/>